<keyword evidence="4" id="KW-1185">Reference proteome</keyword>
<dbReference type="Gene3D" id="1.10.3210.10">
    <property type="entry name" value="Hypothetical protein af1432"/>
    <property type="match status" value="1"/>
</dbReference>
<feature type="domain" description="HD/PDEase" evidence="2">
    <location>
        <begin position="640"/>
        <end position="801"/>
    </location>
</feature>
<dbReference type="EMBL" id="JAMZMM010000152">
    <property type="protein sequence ID" value="MCP2729902.1"/>
    <property type="molecule type" value="Genomic_DNA"/>
</dbReference>
<dbReference type="Pfam" id="PF07698">
    <property type="entry name" value="7TM-7TMR_HD"/>
    <property type="match status" value="1"/>
</dbReference>
<dbReference type="RefSeq" id="WP_254012676.1">
    <property type="nucleotide sequence ID" value="NZ_JAMZMM010000152.1"/>
</dbReference>
<dbReference type="InterPro" id="IPR052722">
    <property type="entry name" value="PgpH_phosphodiesterase"/>
</dbReference>
<name>A0AAE3KSW8_9CYAN</name>
<keyword evidence="1" id="KW-0812">Transmembrane</keyword>
<dbReference type="InterPro" id="IPR011621">
    <property type="entry name" value="Metal-dep_PHydrolase_7TM_intra"/>
</dbReference>
<dbReference type="Pfam" id="PF07697">
    <property type="entry name" value="7TMR-HDED"/>
    <property type="match status" value="1"/>
</dbReference>
<accession>A0AAE3KSW8</accession>
<dbReference type="PANTHER" id="PTHR36442">
    <property type="entry name" value="CYCLIC-DI-AMP PHOSPHODIESTERASE PGPH"/>
    <property type="match status" value="1"/>
</dbReference>
<evidence type="ECO:0000313" key="3">
    <source>
        <dbReference type="EMBL" id="MCP2729902.1"/>
    </source>
</evidence>
<evidence type="ECO:0000259" key="2">
    <source>
        <dbReference type="SMART" id="SM00471"/>
    </source>
</evidence>
<evidence type="ECO:0000256" key="1">
    <source>
        <dbReference type="SAM" id="Phobius"/>
    </source>
</evidence>
<sequence length="858" mass="95660">MKTLYSLAQLYRKSEELRTWLLLRVSEAFVGEKKERSQKRFTDSILSTIGTETPNSPTHEAVSEAKIALSSTPSPTDRLKQHQLYRLLSKYGGGQKHQRRQGKERTPVMWVIAVVSLTSVMGNRFYNQPKLDVGKAAPQTIKAPFNASVEDTKTTEDKRKEALTGSFPVLRIDKSITQDIEENLHHSLGKMEELRKLSGSFPFIQNTILSDSTQQYLRQIQEWEWQAIIAFSNNNTQSNSFDGTQNSESLNVSFIQAVQELENYRHNSSTKAFSDLINAIASSRQNYNRALRELSESAATESYHHYDSSFLNLSDPQWQQTKIGITQASDRILAQGIPPGLPSDILQEAVKVQISSLVPIEAQPVVIQIFTNILQPNLRENKEQTKRRAEQAAQAVKPVMVSIAQGEVIVKAGEEITQADFVLLDYFGLSHREINWTALLGFGTLVSGAVTIVWLVERQCHPRLRRRDHILLLLLSLTTPLLSTFGVLYTDLPAIGLLVGSFYGSSLGLTVVTLLTGLVEFSMEVSWEYLLASAAGSIVGAMMAGRMRSREELAVLGGVVGLTQGSVNLLLNLISSASAGSVWYAVLPGATVYGLAAWAWSVVALGLSPYLERLFDLVTPIRLAELSNPNRTLLKRLATEAPGTFQHTLFVASLAEAAARELHCNVELVRAGTLYHDIGKMHDPLGFIENQMGDPNKHDEINDPWRSAEIIKKHVSEGLVIARKHQLPKAIRDFIPEHQGTILIAFFYFQAQQKAQNEGESPVNESDFRYDGPIPQSRETGIVMLADACEAALRSLKDVTPEMVLGTVNKIFKSRWQDNQLVDCGLTREDLSTIARVFVRVWQQYNHQRIAYPQGALK</sequence>
<dbReference type="PANTHER" id="PTHR36442:SF1">
    <property type="entry name" value="CYCLIC-DI-AMP PHOSPHODIESTERASE PGPH"/>
    <property type="match status" value="1"/>
</dbReference>
<feature type="transmembrane region" description="Helical" evidence="1">
    <location>
        <begin position="495"/>
        <end position="517"/>
    </location>
</feature>
<evidence type="ECO:0000313" key="4">
    <source>
        <dbReference type="Proteomes" id="UP001204953"/>
    </source>
</evidence>
<dbReference type="SUPFAM" id="SSF109604">
    <property type="entry name" value="HD-domain/PDEase-like"/>
    <property type="match status" value="1"/>
</dbReference>
<reference evidence="3" key="1">
    <citation type="submission" date="2022-06" db="EMBL/GenBank/DDBJ databases">
        <title>New cyanobacteria of genus Symplocastrum in benthos of Lake Baikal.</title>
        <authorList>
            <person name="Sorokovikova E."/>
            <person name="Tikhonova I."/>
            <person name="Krasnopeev A."/>
            <person name="Evseev P."/>
            <person name="Gladkikh A."/>
            <person name="Belykh O."/>
        </authorList>
    </citation>
    <scope>NUCLEOTIDE SEQUENCE</scope>
    <source>
        <strain evidence="3">BBK-W-15</strain>
    </source>
</reference>
<feature type="transmembrane region" description="Helical" evidence="1">
    <location>
        <begin position="529"/>
        <end position="547"/>
    </location>
</feature>
<comment type="caution">
    <text evidence="3">The sequence shown here is derived from an EMBL/GenBank/DDBJ whole genome shotgun (WGS) entry which is preliminary data.</text>
</comment>
<feature type="transmembrane region" description="Helical" evidence="1">
    <location>
        <begin position="436"/>
        <end position="457"/>
    </location>
</feature>
<feature type="transmembrane region" description="Helical" evidence="1">
    <location>
        <begin position="553"/>
        <end position="571"/>
    </location>
</feature>
<dbReference type="InterPro" id="IPR006675">
    <property type="entry name" value="HDIG_dom"/>
</dbReference>
<feature type="transmembrane region" description="Helical" evidence="1">
    <location>
        <begin position="469"/>
        <end position="489"/>
    </location>
</feature>
<organism evidence="3 4">
    <name type="scientific">Limnofasciculus baicalensis BBK-W-15</name>
    <dbReference type="NCBI Taxonomy" id="2699891"/>
    <lineage>
        <taxon>Bacteria</taxon>
        <taxon>Bacillati</taxon>
        <taxon>Cyanobacteriota</taxon>
        <taxon>Cyanophyceae</taxon>
        <taxon>Coleofasciculales</taxon>
        <taxon>Coleofasciculaceae</taxon>
        <taxon>Limnofasciculus</taxon>
        <taxon>Limnofasciculus baicalensis</taxon>
    </lineage>
</organism>
<dbReference type="SMART" id="SM00471">
    <property type="entry name" value="HDc"/>
    <property type="match status" value="1"/>
</dbReference>
<proteinExistence type="predicted"/>
<dbReference type="Proteomes" id="UP001204953">
    <property type="component" value="Unassembled WGS sequence"/>
</dbReference>
<dbReference type="CDD" id="cd00077">
    <property type="entry name" value="HDc"/>
    <property type="match status" value="1"/>
</dbReference>
<keyword evidence="1" id="KW-1133">Transmembrane helix</keyword>
<dbReference type="InterPro" id="IPR003607">
    <property type="entry name" value="HD/PDEase_dom"/>
</dbReference>
<feature type="transmembrane region" description="Helical" evidence="1">
    <location>
        <begin position="583"/>
        <end position="607"/>
    </location>
</feature>
<keyword evidence="1" id="KW-0472">Membrane</keyword>
<dbReference type="NCBIfam" id="TIGR00277">
    <property type="entry name" value="HDIG"/>
    <property type="match status" value="1"/>
</dbReference>
<dbReference type="InterPro" id="IPR011624">
    <property type="entry name" value="Metal-dep_PHydrolase_7TM_extra"/>
</dbReference>
<dbReference type="AlphaFoldDB" id="A0AAE3KSW8"/>
<dbReference type="InterPro" id="IPR006674">
    <property type="entry name" value="HD_domain"/>
</dbReference>
<protein>
    <submittedName>
        <fullName evidence="3">HD family phosphohydrolase</fullName>
    </submittedName>
</protein>
<gene>
    <name evidence="3" type="ORF">NJ959_15820</name>
</gene>
<dbReference type="Pfam" id="PF01966">
    <property type="entry name" value="HD"/>
    <property type="match status" value="1"/>
</dbReference>